<evidence type="ECO:0000256" key="6">
    <source>
        <dbReference type="ARBA" id="ARBA00022833"/>
    </source>
</evidence>
<evidence type="ECO:0000256" key="10">
    <source>
        <dbReference type="ARBA" id="ARBA00023242"/>
    </source>
</evidence>
<feature type="compositionally biased region" description="Basic and acidic residues" evidence="12">
    <location>
        <begin position="55"/>
        <end position="67"/>
    </location>
</feature>
<keyword evidence="3" id="KW-0479">Metal-binding</keyword>
<dbReference type="GO" id="GO:0005634">
    <property type="term" value="C:nucleus"/>
    <property type="evidence" value="ECO:0007669"/>
    <property type="project" value="UniProtKB-SubCell"/>
</dbReference>
<dbReference type="Gene3D" id="3.30.160.60">
    <property type="entry name" value="Classic Zinc Finger"/>
    <property type="match status" value="1"/>
</dbReference>
<name>A0AAD9C704_DISEL</name>
<feature type="region of interest" description="Disordered" evidence="12">
    <location>
        <begin position="189"/>
        <end position="215"/>
    </location>
</feature>
<keyword evidence="7" id="KW-0805">Transcription regulation</keyword>
<evidence type="ECO:0000256" key="2">
    <source>
        <dbReference type="ARBA" id="ARBA00006991"/>
    </source>
</evidence>
<keyword evidence="8" id="KW-0238">DNA-binding</keyword>
<comment type="caution">
    <text evidence="14">The sequence shown here is derived from an EMBL/GenBank/DDBJ whole genome shotgun (WGS) entry which is preliminary data.</text>
</comment>
<evidence type="ECO:0000313" key="15">
    <source>
        <dbReference type="Proteomes" id="UP001228049"/>
    </source>
</evidence>
<evidence type="ECO:0000256" key="1">
    <source>
        <dbReference type="ARBA" id="ARBA00004123"/>
    </source>
</evidence>
<evidence type="ECO:0000256" key="4">
    <source>
        <dbReference type="ARBA" id="ARBA00022737"/>
    </source>
</evidence>
<keyword evidence="15" id="KW-1185">Reference proteome</keyword>
<feature type="domain" description="C2H2-type" evidence="13">
    <location>
        <begin position="74"/>
        <end position="101"/>
    </location>
</feature>
<dbReference type="SUPFAM" id="SSF57667">
    <property type="entry name" value="beta-beta-alpha zinc fingers"/>
    <property type="match status" value="1"/>
</dbReference>
<accession>A0AAD9C704</accession>
<feature type="compositionally biased region" description="Low complexity" evidence="12">
    <location>
        <begin position="24"/>
        <end position="45"/>
    </location>
</feature>
<evidence type="ECO:0000313" key="14">
    <source>
        <dbReference type="EMBL" id="KAK1895734.1"/>
    </source>
</evidence>
<dbReference type="AlphaFoldDB" id="A0AAD9C704"/>
<evidence type="ECO:0000256" key="8">
    <source>
        <dbReference type="ARBA" id="ARBA00023125"/>
    </source>
</evidence>
<comment type="subcellular location">
    <subcellularLocation>
        <location evidence="1">Nucleus</location>
    </subcellularLocation>
</comment>
<dbReference type="InterPro" id="IPR013087">
    <property type="entry name" value="Znf_C2H2_type"/>
</dbReference>
<keyword evidence="10" id="KW-0539">Nucleus</keyword>
<dbReference type="Pfam" id="PF00096">
    <property type="entry name" value="zf-C2H2"/>
    <property type="match status" value="1"/>
</dbReference>
<dbReference type="PROSITE" id="PS00028">
    <property type="entry name" value="ZINC_FINGER_C2H2_1"/>
    <property type="match status" value="1"/>
</dbReference>
<dbReference type="GO" id="GO:0000981">
    <property type="term" value="F:DNA-binding transcription factor activity, RNA polymerase II-specific"/>
    <property type="evidence" value="ECO:0007669"/>
    <property type="project" value="TreeGrafter"/>
</dbReference>
<keyword evidence="9" id="KW-0804">Transcription</keyword>
<dbReference type="InterPro" id="IPR051967">
    <property type="entry name" value="Krueppel_C2H2-ZF"/>
</dbReference>
<evidence type="ECO:0000256" key="3">
    <source>
        <dbReference type="ARBA" id="ARBA00022723"/>
    </source>
</evidence>
<reference evidence="14" key="1">
    <citation type="submission" date="2023-04" db="EMBL/GenBank/DDBJ databases">
        <title>Chromosome-level genome of Chaenocephalus aceratus.</title>
        <authorList>
            <person name="Park H."/>
        </authorList>
    </citation>
    <scope>NUCLEOTIDE SEQUENCE</scope>
    <source>
        <strain evidence="14">DE</strain>
        <tissue evidence="14">Muscle</tissue>
    </source>
</reference>
<dbReference type="PANTHER" id="PTHR45925">
    <property type="entry name" value="ZINC FINGER PROTEIN"/>
    <property type="match status" value="1"/>
</dbReference>
<evidence type="ECO:0000256" key="11">
    <source>
        <dbReference type="PROSITE-ProRule" id="PRU00042"/>
    </source>
</evidence>
<dbReference type="GO" id="GO:0008270">
    <property type="term" value="F:zinc ion binding"/>
    <property type="evidence" value="ECO:0007669"/>
    <property type="project" value="UniProtKB-KW"/>
</dbReference>
<feature type="region of interest" description="Disordered" evidence="12">
    <location>
        <begin position="91"/>
        <end position="163"/>
    </location>
</feature>
<protein>
    <submittedName>
        <fullName evidence="14">Zinc finger protein 536</fullName>
    </submittedName>
</protein>
<dbReference type="PROSITE" id="PS50157">
    <property type="entry name" value="ZINC_FINGER_C2H2_2"/>
    <property type="match status" value="1"/>
</dbReference>
<dbReference type="PANTHER" id="PTHR45925:SF3">
    <property type="entry name" value="ZINC FINGER PROTEIN 516"/>
    <property type="match status" value="1"/>
</dbReference>
<dbReference type="SMART" id="SM00355">
    <property type="entry name" value="ZnF_C2H2"/>
    <property type="match status" value="2"/>
</dbReference>
<proteinExistence type="inferred from homology"/>
<evidence type="ECO:0000259" key="13">
    <source>
        <dbReference type="PROSITE" id="PS50157"/>
    </source>
</evidence>
<evidence type="ECO:0000256" key="12">
    <source>
        <dbReference type="SAM" id="MobiDB-lite"/>
    </source>
</evidence>
<evidence type="ECO:0000256" key="9">
    <source>
        <dbReference type="ARBA" id="ARBA00023163"/>
    </source>
</evidence>
<feature type="compositionally biased region" description="Basic and acidic residues" evidence="12">
    <location>
        <begin position="107"/>
        <end position="117"/>
    </location>
</feature>
<sequence>MGEEALAGAAVVFEKESSRYVLQSQGKRNSGRRSSSGFGSHASSGDRTPESLSDSEYRPSSRQERRRPSASKSNECFECGKVFRSRHQMIVHQRVHRKDAGRASVGYKERASRDERWGSTSDPESGSPSRPSTPGYGDSPPASTLVNQASEMGTANSGETTDEKPYICSLCDFVTRELQVYLTHVRVQHPAAPGERPSPIPSPCSGRGTQVVTPS</sequence>
<dbReference type="Proteomes" id="UP001228049">
    <property type="component" value="Unassembled WGS sequence"/>
</dbReference>
<gene>
    <name evidence="14" type="ORF">KUDE01_021185</name>
</gene>
<keyword evidence="4" id="KW-0677">Repeat</keyword>
<feature type="compositionally biased region" description="Polar residues" evidence="12">
    <location>
        <begin position="141"/>
        <end position="159"/>
    </location>
</feature>
<evidence type="ECO:0000256" key="7">
    <source>
        <dbReference type="ARBA" id="ARBA00023015"/>
    </source>
</evidence>
<keyword evidence="6" id="KW-0862">Zinc</keyword>
<dbReference type="InterPro" id="IPR036236">
    <property type="entry name" value="Znf_C2H2_sf"/>
</dbReference>
<keyword evidence="5 11" id="KW-0863">Zinc-finger</keyword>
<dbReference type="GO" id="GO:0000978">
    <property type="term" value="F:RNA polymerase II cis-regulatory region sequence-specific DNA binding"/>
    <property type="evidence" value="ECO:0007669"/>
    <property type="project" value="TreeGrafter"/>
</dbReference>
<feature type="compositionally biased region" description="Polar residues" evidence="12">
    <location>
        <begin position="118"/>
        <end position="132"/>
    </location>
</feature>
<organism evidence="14 15">
    <name type="scientific">Dissostichus eleginoides</name>
    <name type="common">Patagonian toothfish</name>
    <name type="synonym">Dissostichus amissus</name>
    <dbReference type="NCBI Taxonomy" id="100907"/>
    <lineage>
        <taxon>Eukaryota</taxon>
        <taxon>Metazoa</taxon>
        <taxon>Chordata</taxon>
        <taxon>Craniata</taxon>
        <taxon>Vertebrata</taxon>
        <taxon>Euteleostomi</taxon>
        <taxon>Actinopterygii</taxon>
        <taxon>Neopterygii</taxon>
        <taxon>Teleostei</taxon>
        <taxon>Neoteleostei</taxon>
        <taxon>Acanthomorphata</taxon>
        <taxon>Eupercaria</taxon>
        <taxon>Perciformes</taxon>
        <taxon>Notothenioidei</taxon>
        <taxon>Nototheniidae</taxon>
        <taxon>Dissostichus</taxon>
    </lineage>
</organism>
<evidence type="ECO:0000256" key="5">
    <source>
        <dbReference type="ARBA" id="ARBA00022771"/>
    </source>
</evidence>
<feature type="region of interest" description="Disordered" evidence="12">
    <location>
        <begin position="18"/>
        <end position="73"/>
    </location>
</feature>
<dbReference type="EMBL" id="JASDAP010000010">
    <property type="protein sequence ID" value="KAK1895734.1"/>
    <property type="molecule type" value="Genomic_DNA"/>
</dbReference>
<comment type="similarity">
    <text evidence="2">Belongs to the krueppel C2H2-type zinc-finger protein family.</text>
</comment>